<dbReference type="GO" id="GO:0015288">
    <property type="term" value="F:porin activity"/>
    <property type="evidence" value="ECO:0007669"/>
    <property type="project" value="UniProtKB-KW"/>
</dbReference>
<evidence type="ECO:0000256" key="8">
    <source>
        <dbReference type="ARBA" id="ARBA00023136"/>
    </source>
</evidence>
<dbReference type="InterPro" id="IPR050330">
    <property type="entry name" value="Bact_OuterMem_StrucFunc"/>
</dbReference>
<feature type="domain" description="OmpA-like" evidence="12">
    <location>
        <begin position="225"/>
        <end position="342"/>
    </location>
</feature>
<evidence type="ECO:0000313" key="14">
    <source>
        <dbReference type="Proteomes" id="UP000543030"/>
    </source>
</evidence>
<dbReference type="AlphaFoldDB" id="A0A840RIV8"/>
<keyword evidence="2" id="KW-0813">Transport</keyword>
<feature type="chain" id="PRO_5032761202" evidence="11">
    <location>
        <begin position="22"/>
        <end position="348"/>
    </location>
</feature>
<keyword evidence="6" id="KW-0406">Ion transport</keyword>
<dbReference type="CDD" id="cd07185">
    <property type="entry name" value="OmpA_C-like"/>
    <property type="match status" value="1"/>
</dbReference>
<comment type="subcellular location">
    <subcellularLocation>
        <location evidence="1">Cell outer membrane</location>
        <topology evidence="1">Multi-pass membrane protein</topology>
    </subcellularLocation>
</comment>
<dbReference type="PANTHER" id="PTHR30329:SF21">
    <property type="entry name" value="LIPOPROTEIN YIAD-RELATED"/>
    <property type="match status" value="1"/>
</dbReference>
<proteinExistence type="predicted"/>
<dbReference type="SUPFAM" id="SSF103088">
    <property type="entry name" value="OmpA-like"/>
    <property type="match status" value="1"/>
</dbReference>
<dbReference type="InterPro" id="IPR011250">
    <property type="entry name" value="OMP/PagP_B-barrel"/>
</dbReference>
<keyword evidence="3" id="KW-1134">Transmembrane beta strand</keyword>
<reference evidence="13 14" key="1">
    <citation type="submission" date="2020-08" db="EMBL/GenBank/DDBJ databases">
        <title>Genomic Encyclopedia of Type Strains, Phase IV (KMG-IV): sequencing the most valuable type-strain genomes for metagenomic binning, comparative biology and taxonomic classification.</title>
        <authorList>
            <person name="Goeker M."/>
        </authorList>
    </citation>
    <scope>NUCLEOTIDE SEQUENCE [LARGE SCALE GENOMIC DNA]</scope>
    <source>
        <strain evidence="13 14">DSM 18233</strain>
    </source>
</reference>
<name>A0A840RIV8_9NEIS</name>
<dbReference type="Gene3D" id="2.40.160.20">
    <property type="match status" value="1"/>
</dbReference>
<sequence>MKQNVMALAIVGALASAHAMSADDFTGFYVGGKTGVNLSRGSGGDFDTTQEATATVGVEAGYNAEVAKDIIMGVDAFYDYNNKTDHDLKQYPGYSDKFGSQVYGADLKLGMQFDRWMPYAKVGYAWAKGTGEENGKADGMHAGLGVEYKLTPNLGLTGEWTASRARDDDGAKLTNNNFTVGLNYYFGARNEAPLVMPAVVAPVIPKPEPKPEAKPVVVAPKCNDVTTSTPVRIDGASFANASSKLKADAYSKLDTIVAGAKANPDVRFEVAGFTDSRGSAKLNSKLSTNRALAVKQYLVAHGIDANRIISNGYGPEQPVADNASEAGRAQNRRVEIRFTKNETSQRCN</sequence>
<comment type="caution">
    <text evidence="13">The sequence shown here is derived from an EMBL/GenBank/DDBJ whole genome shotgun (WGS) entry which is preliminary data.</text>
</comment>
<dbReference type="RefSeq" id="WP_184101828.1">
    <property type="nucleotide sequence ID" value="NZ_JACHHN010000005.1"/>
</dbReference>
<dbReference type="PRINTS" id="PR01021">
    <property type="entry name" value="OMPADOMAIN"/>
</dbReference>
<accession>A0A840RIV8</accession>
<evidence type="ECO:0000256" key="3">
    <source>
        <dbReference type="ARBA" id="ARBA00022452"/>
    </source>
</evidence>
<keyword evidence="8 10" id="KW-0472">Membrane</keyword>
<evidence type="ECO:0000256" key="6">
    <source>
        <dbReference type="ARBA" id="ARBA00023065"/>
    </source>
</evidence>
<dbReference type="SUPFAM" id="SSF56925">
    <property type="entry name" value="OMPA-like"/>
    <property type="match status" value="1"/>
</dbReference>
<feature type="signal peptide" evidence="11">
    <location>
        <begin position="1"/>
        <end position="21"/>
    </location>
</feature>
<dbReference type="Pfam" id="PF00691">
    <property type="entry name" value="OmpA"/>
    <property type="match status" value="1"/>
</dbReference>
<evidence type="ECO:0000256" key="4">
    <source>
        <dbReference type="ARBA" id="ARBA00022692"/>
    </source>
</evidence>
<evidence type="ECO:0000256" key="7">
    <source>
        <dbReference type="ARBA" id="ARBA00023114"/>
    </source>
</evidence>
<evidence type="ECO:0000256" key="2">
    <source>
        <dbReference type="ARBA" id="ARBA00022448"/>
    </source>
</evidence>
<dbReference type="GO" id="GO:0046930">
    <property type="term" value="C:pore complex"/>
    <property type="evidence" value="ECO:0007669"/>
    <property type="project" value="UniProtKB-KW"/>
</dbReference>
<keyword evidence="5 11" id="KW-0732">Signal</keyword>
<keyword evidence="7" id="KW-0626">Porin</keyword>
<evidence type="ECO:0000256" key="9">
    <source>
        <dbReference type="ARBA" id="ARBA00023237"/>
    </source>
</evidence>
<keyword evidence="14" id="KW-1185">Reference proteome</keyword>
<keyword evidence="9" id="KW-0998">Cell outer membrane</keyword>
<dbReference type="PROSITE" id="PS51123">
    <property type="entry name" value="OMPA_2"/>
    <property type="match status" value="1"/>
</dbReference>
<dbReference type="EMBL" id="JACHHN010000005">
    <property type="protein sequence ID" value="MBB5192153.1"/>
    <property type="molecule type" value="Genomic_DNA"/>
</dbReference>
<organism evidence="13 14">
    <name type="scientific">Silvimonas terrae</name>
    <dbReference type="NCBI Taxonomy" id="300266"/>
    <lineage>
        <taxon>Bacteria</taxon>
        <taxon>Pseudomonadati</taxon>
        <taxon>Pseudomonadota</taxon>
        <taxon>Betaproteobacteria</taxon>
        <taxon>Neisseriales</taxon>
        <taxon>Chitinibacteraceae</taxon>
        <taxon>Silvimonas</taxon>
    </lineage>
</organism>
<protein>
    <submittedName>
        <fullName evidence="13">OOP family OmpA-OmpF porin</fullName>
    </submittedName>
</protein>
<evidence type="ECO:0000256" key="1">
    <source>
        <dbReference type="ARBA" id="ARBA00004571"/>
    </source>
</evidence>
<dbReference type="Proteomes" id="UP000543030">
    <property type="component" value="Unassembled WGS sequence"/>
</dbReference>
<dbReference type="Gene3D" id="3.30.1330.60">
    <property type="entry name" value="OmpA-like domain"/>
    <property type="match status" value="1"/>
</dbReference>
<dbReference type="Pfam" id="PF13505">
    <property type="entry name" value="OMP_b-brl"/>
    <property type="match status" value="1"/>
</dbReference>
<dbReference type="GO" id="GO:0009279">
    <property type="term" value="C:cell outer membrane"/>
    <property type="evidence" value="ECO:0007669"/>
    <property type="project" value="UniProtKB-SubCell"/>
</dbReference>
<dbReference type="PANTHER" id="PTHR30329">
    <property type="entry name" value="STATOR ELEMENT OF FLAGELLAR MOTOR COMPLEX"/>
    <property type="match status" value="1"/>
</dbReference>
<evidence type="ECO:0000256" key="5">
    <source>
        <dbReference type="ARBA" id="ARBA00022729"/>
    </source>
</evidence>
<evidence type="ECO:0000256" key="11">
    <source>
        <dbReference type="SAM" id="SignalP"/>
    </source>
</evidence>
<keyword evidence="4" id="KW-0812">Transmembrane</keyword>
<dbReference type="InterPro" id="IPR006665">
    <property type="entry name" value="OmpA-like"/>
</dbReference>
<dbReference type="InterPro" id="IPR036737">
    <property type="entry name" value="OmpA-like_sf"/>
</dbReference>
<evidence type="ECO:0000259" key="12">
    <source>
        <dbReference type="PROSITE" id="PS51123"/>
    </source>
</evidence>
<dbReference type="InterPro" id="IPR027385">
    <property type="entry name" value="Beta-barrel_OMP"/>
</dbReference>
<gene>
    <name evidence="13" type="ORF">HNQ50_002890</name>
</gene>
<evidence type="ECO:0000313" key="13">
    <source>
        <dbReference type="EMBL" id="MBB5192153.1"/>
    </source>
</evidence>
<evidence type="ECO:0000256" key="10">
    <source>
        <dbReference type="PROSITE-ProRule" id="PRU00473"/>
    </source>
</evidence>
<dbReference type="InterPro" id="IPR006664">
    <property type="entry name" value="OMP_bac"/>
</dbReference>
<dbReference type="GO" id="GO:0006811">
    <property type="term" value="P:monoatomic ion transport"/>
    <property type="evidence" value="ECO:0007669"/>
    <property type="project" value="UniProtKB-KW"/>
</dbReference>